<evidence type="ECO:0000256" key="7">
    <source>
        <dbReference type="SAM" id="Phobius"/>
    </source>
</evidence>
<evidence type="ECO:0000256" key="2">
    <source>
        <dbReference type="ARBA" id="ARBA00022692"/>
    </source>
</evidence>
<evidence type="ECO:0000256" key="6">
    <source>
        <dbReference type="SAM" id="MobiDB-lite"/>
    </source>
</evidence>
<dbReference type="GO" id="GO:0006874">
    <property type="term" value="P:intracellular calcium ion homeostasis"/>
    <property type="evidence" value="ECO:0007669"/>
    <property type="project" value="TreeGrafter"/>
</dbReference>
<dbReference type="CDD" id="cd00051">
    <property type="entry name" value="EFh"/>
    <property type="match status" value="1"/>
</dbReference>
<dbReference type="GO" id="GO:0005509">
    <property type="term" value="F:calcium ion binding"/>
    <property type="evidence" value="ECO:0007669"/>
    <property type="project" value="InterPro"/>
</dbReference>
<dbReference type="InterPro" id="IPR006685">
    <property type="entry name" value="MscS_channel_2nd"/>
</dbReference>
<protein>
    <recommendedName>
        <fullName evidence="8">EF-hand domain-containing protein</fullName>
    </recommendedName>
</protein>
<gene>
    <name evidence="9" type="ORF">RDB_LOCUS165999</name>
</gene>
<dbReference type="PANTHER" id="PTHR31323:SF11">
    <property type="entry name" value="EF-HAND DOMAIN-CONTAINING PROTEIN"/>
    <property type="match status" value="1"/>
</dbReference>
<evidence type="ECO:0000256" key="4">
    <source>
        <dbReference type="ARBA" id="ARBA00022989"/>
    </source>
</evidence>
<feature type="transmembrane region" description="Helical" evidence="7">
    <location>
        <begin position="82"/>
        <end position="102"/>
    </location>
</feature>
<evidence type="ECO:0000256" key="5">
    <source>
        <dbReference type="ARBA" id="ARBA00023136"/>
    </source>
</evidence>
<evidence type="ECO:0000259" key="8">
    <source>
        <dbReference type="PROSITE" id="PS50222"/>
    </source>
</evidence>
<dbReference type="InterPro" id="IPR011992">
    <property type="entry name" value="EF-hand-dom_pair"/>
</dbReference>
<dbReference type="Pfam" id="PF00036">
    <property type="entry name" value="EF-hand_1"/>
    <property type="match status" value="1"/>
</dbReference>
<keyword evidence="5 7" id="KW-0472">Membrane</keyword>
<feature type="transmembrane region" description="Helical" evidence="7">
    <location>
        <begin position="482"/>
        <end position="500"/>
    </location>
</feature>
<dbReference type="SUPFAM" id="SSF50182">
    <property type="entry name" value="Sm-like ribonucleoproteins"/>
    <property type="match status" value="1"/>
</dbReference>
<dbReference type="Gene3D" id="1.10.238.10">
    <property type="entry name" value="EF-hand"/>
    <property type="match status" value="1"/>
</dbReference>
<organism evidence="9 10">
    <name type="scientific">Rhizoctonia solani</name>
    <dbReference type="NCBI Taxonomy" id="456999"/>
    <lineage>
        <taxon>Eukaryota</taxon>
        <taxon>Fungi</taxon>
        <taxon>Dikarya</taxon>
        <taxon>Basidiomycota</taxon>
        <taxon>Agaricomycotina</taxon>
        <taxon>Agaricomycetes</taxon>
        <taxon>Cantharellales</taxon>
        <taxon>Ceratobasidiaceae</taxon>
        <taxon>Rhizoctonia</taxon>
    </lineage>
</organism>
<dbReference type="PANTHER" id="PTHR31323">
    <property type="entry name" value="MECHANOSENSITIVE ION CHANNEL PROTEIN MSY2"/>
    <property type="match status" value="1"/>
</dbReference>
<keyword evidence="3" id="KW-0106">Calcium</keyword>
<dbReference type="Proteomes" id="UP000663843">
    <property type="component" value="Unassembled WGS sequence"/>
</dbReference>
<feature type="transmembrane region" description="Helical" evidence="7">
    <location>
        <begin position="456"/>
        <end position="476"/>
    </location>
</feature>
<keyword evidence="4 7" id="KW-1133">Transmembrane helix</keyword>
<keyword evidence="2 7" id="KW-0812">Transmembrane</keyword>
<name>A0A8H3DCZ7_9AGAM</name>
<feature type="transmembrane region" description="Helical" evidence="7">
    <location>
        <begin position="122"/>
        <end position="148"/>
    </location>
</feature>
<feature type="transmembrane region" description="Helical" evidence="7">
    <location>
        <begin position="194"/>
        <end position="214"/>
    </location>
</feature>
<dbReference type="GO" id="GO:0016020">
    <property type="term" value="C:membrane"/>
    <property type="evidence" value="ECO:0007669"/>
    <property type="project" value="UniProtKB-SubCell"/>
</dbReference>
<feature type="transmembrane region" description="Helical" evidence="7">
    <location>
        <begin position="160"/>
        <end position="188"/>
    </location>
</feature>
<dbReference type="AlphaFoldDB" id="A0A8H3DCZ7"/>
<accession>A0A8H3DCZ7</accession>
<sequence length="725" mass="80999">MAAKDRQDLHGIAMADVSQSPVHHHHDHKYDSDSTATNSSDEFDWDAVDGDDQSVHHSKKAKRGRRLWLAFMKLARPIRTTIFALIGGGILIAPLLVVHFQFRDSPVRWHVFAWSLWLSITWAAGSVTSLVIDVLPSLILRLIFAVAGKPPEHLKTKIELFMAVSFWLKLALDISWSWIALSVIRAIVKPPGSYWVYVNRVMQALFSAGIILLVEKLFLQFVAIRFHEEALADRLAENHLGLKALDRLSNAAGSKIKAFKKKHKAGAASRNASVELLSAGPGTGTNSPISRPDTPDPAHAHAHAHAHPHKPLSEKEKAKKKRKKAIASMLGGAITAVALKDSKFNKRGEIGSLHSARRLARDLFENLRHVDPERRELTVEGKSGLALLSFGSCLRVDFYPFFKTEEEAQNAFNLFDKDGNGDISKKEMREAVQRIYRERKALTASLKDMSAVVAKLDGVLIALALILILFICLLIFNRSNTLASLVPMATIILGFSFIFGNSAKTLFESLIFIFSTHVYDVGDLVMIDDQALFVKEFGLFSTTFRRVDGQEIIAPNSLLASVKLIHNVRRSGSMWETTDLQVSYDTPLEVLEKLRQRLKQYVAANSREWGGGCEININKMEYQNAIHLVVAMEHRGNWQDWGGRWNRRNAFMKNMKTELETLEIQYSLPLQPVSFHSHSQPPPWFYRGGNESLGNAGYMRSDGNRGASLGVPGLSHAPSLRMASL</sequence>
<feature type="compositionally biased region" description="Basic residues" evidence="6">
    <location>
        <begin position="300"/>
        <end position="310"/>
    </location>
</feature>
<comment type="caution">
    <text evidence="9">The sequence shown here is derived from an EMBL/GenBank/DDBJ whole genome shotgun (WGS) entry which is preliminary data.</text>
</comment>
<dbReference type="InterPro" id="IPR058650">
    <property type="entry name" value="Msy1/2-like"/>
</dbReference>
<evidence type="ECO:0000313" key="9">
    <source>
        <dbReference type="EMBL" id="CAE6521529.1"/>
    </source>
</evidence>
<evidence type="ECO:0000313" key="10">
    <source>
        <dbReference type="Proteomes" id="UP000663843"/>
    </source>
</evidence>
<reference evidence="9" key="1">
    <citation type="submission" date="2021-01" db="EMBL/GenBank/DDBJ databases">
        <authorList>
            <person name="Kaushik A."/>
        </authorList>
    </citation>
    <scope>NUCLEOTIDE SEQUENCE</scope>
    <source>
        <strain evidence="9">AG2-2IIIB</strain>
    </source>
</reference>
<dbReference type="EMBL" id="CAJMWT010006951">
    <property type="protein sequence ID" value="CAE6521529.1"/>
    <property type="molecule type" value="Genomic_DNA"/>
</dbReference>
<evidence type="ECO:0000256" key="3">
    <source>
        <dbReference type="ARBA" id="ARBA00022837"/>
    </source>
</evidence>
<dbReference type="Pfam" id="PF25886">
    <property type="entry name" value="Msy1"/>
    <property type="match status" value="1"/>
</dbReference>
<dbReference type="PROSITE" id="PS00018">
    <property type="entry name" value="EF_HAND_1"/>
    <property type="match status" value="1"/>
</dbReference>
<proteinExistence type="predicted"/>
<dbReference type="InterPro" id="IPR002048">
    <property type="entry name" value="EF_hand_dom"/>
</dbReference>
<feature type="region of interest" description="Disordered" evidence="6">
    <location>
        <begin position="277"/>
        <end position="322"/>
    </location>
</feature>
<dbReference type="SUPFAM" id="SSF47473">
    <property type="entry name" value="EF-hand"/>
    <property type="match status" value="1"/>
</dbReference>
<evidence type="ECO:0000256" key="1">
    <source>
        <dbReference type="ARBA" id="ARBA00004370"/>
    </source>
</evidence>
<dbReference type="SMART" id="SM00054">
    <property type="entry name" value="EFh"/>
    <property type="match status" value="1"/>
</dbReference>
<dbReference type="InterPro" id="IPR010920">
    <property type="entry name" value="LSM_dom_sf"/>
</dbReference>
<dbReference type="Gene3D" id="2.30.30.60">
    <property type="match status" value="1"/>
</dbReference>
<dbReference type="Pfam" id="PF00924">
    <property type="entry name" value="MS_channel_2nd"/>
    <property type="match status" value="1"/>
</dbReference>
<dbReference type="PROSITE" id="PS50222">
    <property type="entry name" value="EF_HAND_2"/>
    <property type="match status" value="1"/>
</dbReference>
<dbReference type="InterPro" id="IPR018247">
    <property type="entry name" value="EF_Hand_1_Ca_BS"/>
</dbReference>
<feature type="domain" description="EF-hand" evidence="8">
    <location>
        <begin position="403"/>
        <end position="438"/>
    </location>
</feature>
<comment type="subcellular location">
    <subcellularLocation>
        <location evidence="1">Membrane</location>
    </subcellularLocation>
</comment>
<dbReference type="InterPro" id="IPR023408">
    <property type="entry name" value="MscS_beta-dom_sf"/>
</dbReference>
<dbReference type="GO" id="GO:0005262">
    <property type="term" value="F:calcium channel activity"/>
    <property type="evidence" value="ECO:0007669"/>
    <property type="project" value="TreeGrafter"/>
</dbReference>